<evidence type="ECO:0000313" key="1">
    <source>
        <dbReference type="EMBL" id="MBV7272553.1"/>
    </source>
</evidence>
<proteinExistence type="predicted"/>
<comment type="caution">
    <text evidence="1">The sequence shown here is derived from an EMBL/GenBank/DDBJ whole genome shotgun (WGS) entry which is preliminary data.</text>
</comment>
<dbReference type="Pfam" id="PF06153">
    <property type="entry name" value="CdAMP_rec"/>
    <property type="match status" value="1"/>
</dbReference>
<reference evidence="1" key="1">
    <citation type="submission" date="2020-12" db="EMBL/GenBank/DDBJ databases">
        <title>Clostridium thailandense sp. nov., a novel acetogenic bacterium isolated from peat land soil in Thailand.</title>
        <authorList>
            <person name="Chaikitkaew S."/>
            <person name="Birkeland N.K."/>
        </authorList>
    </citation>
    <scope>NUCLEOTIDE SEQUENCE</scope>
    <source>
        <strain evidence="1">PL3</strain>
    </source>
</reference>
<gene>
    <name evidence="1" type="ORF">I6U48_06430</name>
</gene>
<dbReference type="EMBL" id="JAEEGC010000026">
    <property type="protein sequence ID" value="MBV7272553.1"/>
    <property type="molecule type" value="Genomic_DNA"/>
</dbReference>
<accession>A0A949X3K5</accession>
<name>A0A949X3K5_9CLOT</name>
<dbReference type="PANTHER" id="PTHR38456:SF1">
    <property type="entry name" value="CYCLIC DI-AMP RECEPTOR A"/>
    <property type="match status" value="1"/>
</dbReference>
<keyword evidence="1" id="KW-0675">Receptor</keyword>
<dbReference type="InterPro" id="IPR010375">
    <property type="entry name" value="CdAMP_rec"/>
</dbReference>
<sequence length="111" mass="12280">MKLVIVIVQHKDSVELIKVLTEGKFMVTKLASTGGFLRAGNTTLFIGVESEKVEEVIDIIKSKCKKREKTIISPYPVADSTGINIPYTYDIEVEVGGATIFVVDVDKFMKI</sequence>
<dbReference type="RefSeq" id="WP_218319587.1">
    <property type="nucleotide sequence ID" value="NZ_JAEEGC010000026.1"/>
</dbReference>
<keyword evidence="2" id="KW-1185">Reference proteome</keyword>
<protein>
    <submittedName>
        <fullName evidence="1">Cyclic-di-AMP receptor</fullName>
    </submittedName>
</protein>
<dbReference type="PANTHER" id="PTHR38456">
    <property type="entry name" value="CYCLIC DI-AMP RECEPTOR A"/>
    <property type="match status" value="1"/>
</dbReference>
<dbReference type="Proteomes" id="UP000694308">
    <property type="component" value="Unassembled WGS sequence"/>
</dbReference>
<dbReference type="AlphaFoldDB" id="A0A949X3K5"/>
<organism evidence="1 2">
    <name type="scientific">Clostridium thailandense</name>
    <dbReference type="NCBI Taxonomy" id="2794346"/>
    <lineage>
        <taxon>Bacteria</taxon>
        <taxon>Bacillati</taxon>
        <taxon>Bacillota</taxon>
        <taxon>Clostridia</taxon>
        <taxon>Eubacteriales</taxon>
        <taxon>Clostridiaceae</taxon>
        <taxon>Clostridium</taxon>
    </lineage>
</organism>
<evidence type="ECO:0000313" key="2">
    <source>
        <dbReference type="Proteomes" id="UP000694308"/>
    </source>
</evidence>